<evidence type="ECO:0000313" key="1">
    <source>
        <dbReference type="Proteomes" id="UP000504635"/>
    </source>
</evidence>
<protein>
    <submittedName>
        <fullName evidence="2">Uncharacterized protein LOC115881550</fullName>
    </submittedName>
</protein>
<accession>A0A6J2XWF2</accession>
<organism evidence="1 2">
    <name type="scientific">Sitophilus oryzae</name>
    <name type="common">Rice weevil</name>
    <name type="synonym">Curculio oryzae</name>
    <dbReference type="NCBI Taxonomy" id="7048"/>
    <lineage>
        <taxon>Eukaryota</taxon>
        <taxon>Metazoa</taxon>
        <taxon>Ecdysozoa</taxon>
        <taxon>Arthropoda</taxon>
        <taxon>Hexapoda</taxon>
        <taxon>Insecta</taxon>
        <taxon>Pterygota</taxon>
        <taxon>Neoptera</taxon>
        <taxon>Endopterygota</taxon>
        <taxon>Coleoptera</taxon>
        <taxon>Polyphaga</taxon>
        <taxon>Cucujiformia</taxon>
        <taxon>Curculionidae</taxon>
        <taxon>Dryophthorinae</taxon>
        <taxon>Sitophilus</taxon>
    </lineage>
</organism>
<evidence type="ECO:0000313" key="2">
    <source>
        <dbReference type="RefSeq" id="XP_030754949.1"/>
    </source>
</evidence>
<dbReference type="GO" id="GO:0003676">
    <property type="term" value="F:nucleic acid binding"/>
    <property type="evidence" value="ECO:0007669"/>
    <property type="project" value="InterPro"/>
</dbReference>
<name>A0A6J2XWF2_SITOR</name>
<sequence length="360" mass="42859">MPLSLTQRIEVLMIIGYGDRVRTQKEVCVLFNNKYPEMTIFQSTLSRIENKFRETGSVDNLSKSGRPSVSEEAKTNIFLSFEENPHNSVRQVGREYNVSKSCVHSLLRLERWHPYKMKLVQELSEDDPDRRMQFCQILMDRCNNDPLFVKRIIFSDESTFTLNGEVNRQNVRYWSNENPRWMRESHTQYPQKINVWAGIVENRIIGPYFFDDTLTGIRYLQFLQTYLIPTLRGLFPNRNNPEMSHENLWYQQDGAPPHYAVYVRRFLDQVFPGKWIGRRGSIEWPPRSPDLTPLDFFLWGHLKNVVFKTKPDNLEELKNRIRRECDNISRETISRVQEEFINRLGFCQAQEGFQFEHFIK</sequence>
<dbReference type="PANTHER" id="PTHR47326">
    <property type="entry name" value="TRANSPOSABLE ELEMENT TC3 TRANSPOSASE-LIKE PROTEIN"/>
    <property type="match status" value="1"/>
</dbReference>
<keyword evidence="1" id="KW-1185">Reference proteome</keyword>
<proteinExistence type="predicted"/>
<dbReference type="KEGG" id="soy:115881550"/>
<dbReference type="InterPro" id="IPR036397">
    <property type="entry name" value="RNaseH_sf"/>
</dbReference>
<dbReference type="AlphaFoldDB" id="A0A6J2XWF2"/>
<dbReference type="PANTHER" id="PTHR47326:SF1">
    <property type="entry name" value="HTH PSQ-TYPE DOMAIN-CONTAINING PROTEIN"/>
    <property type="match status" value="1"/>
</dbReference>
<dbReference type="Proteomes" id="UP000504635">
    <property type="component" value="Unplaced"/>
</dbReference>
<dbReference type="OrthoDB" id="6752614at2759"/>
<reference evidence="2" key="1">
    <citation type="submission" date="2025-08" db="UniProtKB">
        <authorList>
            <consortium name="RefSeq"/>
        </authorList>
    </citation>
    <scope>IDENTIFICATION</scope>
    <source>
        <tissue evidence="2">Gonads</tissue>
    </source>
</reference>
<dbReference type="InParanoid" id="A0A6J2XWF2"/>
<dbReference type="RefSeq" id="XP_030754949.1">
    <property type="nucleotide sequence ID" value="XM_030899089.1"/>
</dbReference>
<gene>
    <name evidence="2" type="primary">LOC115881550</name>
</gene>
<dbReference type="Gene3D" id="3.30.420.10">
    <property type="entry name" value="Ribonuclease H-like superfamily/Ribonuclease H"/>
    <property type="match status" value="1"/>
</dbReference>
<dbReference type="GeneID" id="115881550"/>